<evidence type="ECO:0000313" key="2">
    <source>
        <dbReference type="Proteomes" id="UP000887116"/>
    </source>
</evidence>
<protein>
    <submittedName>
        <fullName evidence="1">Uncharacterized protein</fullName>
    </submittedName>
</protein>
<gene>
    <name evidence="1" type="ORF">TNCT_240291</name>
</gene>
<comment type="caution">
    <text evidence="1">The sequence shown here is derived from an EMBL/GenBank/DDBJ whole genome shotgun (WGS) entry which is preliminary data.</text>
</comment>
<dbReference type="EMBL" id="BMAO01003643">
    <property type="protein sequence ID" value="GFQ89248.1"/>
    <property type="molecule type" value="Genomic_DNA"/>
</dbReference>
<sequence>MLHNVNTPKVLEIHLKQTQTQSTSKGNKTNVPSISLSFQKFFFPFSFRRYNFSPPLRLPLELFSETIPCPQLLRRLAQLTSLRVEDKGMCVWNDSVNKLTETQQKFAAVNPS</sequence>
<dbReference type="Proteomes" id="UP000887116">
    <property type="component" value="Unassembled WGS sequence"/>
</dbReference>
<evidence type="ECO:0000313" key="1">
    <source>
        <dbReference type="EMBL" id="GFQ89248.1"/>
    </source>
</evidence>
<reference evidence="1" key="1">
    <citation type="submission" date="2020-07" db="EMBL/GenBank/DDBJ databases">
        <title>Multicomponent nature underlies the extraordinary mechanical properties of spider dragline silk.</title>
        <authorList>
            <person name="Kono N."/>
            <person name="Nakamura H."/>
            <person name="Mori M."/>
            <person name="Yoshida Y."/>
            <person name="Ohtoshi R."/>
            <person name="Malay A.D."/>
            <person name="Moran D.A.P."/>
            <person name="Tomita M."/>
            <person name="Numata K."/>
            <person name="Arakawa K."/>
        </authorList>
    </citation>
    <scope>NUCLEOTIDE SEQUENCE</scope>
</reference>
<name>A0A8X6GTB4_TRICU</name>
<organism evidence="1 2">
    <name type="scientific">Trichonephila clavata</name>
    <name type="common">Joro spider</name>
    <name type="synonym">Nephila clavata</name>
    <dbReference type="NCBI Taxonomy" id="2740835"/>
    <lineage>
        <taxon>Eukaryota</taxon>
        <taxon>Metazoa</taxon>
        <taxon>Ecdysozoa</taxon>
        <taxon>Arthropoda</taxon>
        <taxon>Chelicerata</taxon>
        <taxon>Arachnida</taxon>
        <taxon>Araneae</taxon>
        <taxon>Araneomorphae</taxon>
        <taxon>Entelegynae</taxon>
        <taxon>Araneoidea</taxon>
        <taxon>Nephilidae</taxon>
        <taxon>Trichonephila</taxon>
    </lineage>
</organism>
<keyword evidence="2" id="KW-1185">Reference proteome</keyword>
<accession>A0A8X6GTB4</accession>
<proteinExistence type="predicted"/>
<dbReference type="AlphaFoldDB" id="A0A8X6GTB4"/>